<reference evidence="1" key="2">
    <citation type="journal article" date="2023" name="Science">
        <title>Genomic signatures of disease resistance in endangered staghorn corals.</title>
        <authorList>
            <person name="Vollmer S.V."/>
            <person name="Selwyn J.D."/>
            <person name="Despard B.A."/>
            <person name="Roesel C.L."/>
        </authorList>
    </citation>
    <scope>NUCLEOTIDE SEQUENCE</scope>
    <source>
        <strain evidence="1">K2</strain>
    </source>
</reference>
<name>A0AAD9R700_ACRCE</name>
<dbReference type="Proteomes" id="UP001249851">
    <property type="component" value="Unassembled WGS sequence"/>
</dbReference>
<keyword evidence="2" id="KW-1185">Reference proteome</keyword>
<gene>
    <name evidence="1" type="ORF">P5673_000400</name>
</gene>
<proteinExistence type="predicted"/>
<sequence length="91" mass="10534">MGSCSCMSETVGSEIFQFVKRMRLHDRYKRKNHLTACNLIGSVSEPQGKLKVREQLIQGNQKRLIGVKKRIRIISLLFKLIEEDKCQANTR</sequence>
<dbReference type="EMBL" id="JARQWQ010000001">
    <property type="protein sequence ID" value="KAK2574258.1"/>
    <property type="molecule type" value="Genomic_DNA"/>
</dbReference>
<evidence type="ECO:0000313" key="1">
    <source>
        <dbReference type="EMBL" id="KAK2574258.1"/>
    </source>
</evidence>
<comment type="caution">
    <text evidence="1">The sequence shown here is derived from an EMBL/GenBank/DDBJ whole genome shotgun (WGS) entry which is preliminary data.</text>
</comment>
<feature type="non-terminal residue" evidence="1">
    <location>
        <position position="1"/>
    </location>
</feature>
<dbReference type="AlphaFoldDB" id="A0AAD9R700"/>
<reference evidence="1" key="1">
    <citation type="journal article" date="2023" name="G3 (Bethesda)">
        <title>Whole genome assembly and annotation of the endangered Caribbean coral Acropora cervicornis.</title>
        <authorList>
            <person name="Selwyn J.D."/>
            <person name="Vollmer S.V."/>
        </authorList>
    </citation>
    <scope>NUCLEOTIDE SEQUENCE</scope>
    <source>
        <strain evidence="1">K2</strain>
    </source>
</reference>
<protein>
    <submittedName>
        <fullName evidence="1">Uncharacterized protein</fullName>
    </submittedName>
</protein>
<organism evidence="1 2">
    <name type="scientific">Acropora cervicornis</name>
    <name type="common">Staghorn coral</name>
    <dbReference type="NCBI Taxonomy" id="6130"/>
    <lineage>
        <taxon>Eukaryota</taxon>
        <taxon>Metazoa</taxon>
        <taxon>Cnidaria</taxon>
        <taxon>Anthozoa</taxon>
        <taxon>Hexacorallia</taxon>
        <taxon>Scleractinia</taxon>
        <taxon>Astrocoeniina</taxon>
        <taxon>Acroporidae</taxon>
        <taxon>Acropora</taxon>
    </lineage>
</organism>
<accession>A0AAD9R700</accession>
<evidence type="ECO:0000313" key="2">
    <source>
        <dbReference type="Proteomes" id="UP001249851"/>
    </source>
</evidence>